<comment type="caution">
    <text evidence="1">The sequence shown here is derived from an EMBL/GenBank/DDBJ whole genome shotgun (WGS) entry which is preliminary data.</text>
</comment>
<proteinExistence type="predicted"/>
<dbReference type="EMBL" id="JBFOCI010000009">
    <property type="protein sequence ID" value="MEW9808581.1"/>
    <property type="molecule type" value="Genomic_DNA"/>
</dbReference>
<dbReference type="RefSeq" id="WP_367725812.1">
    <property type="nucleotide sequence ID" value="NZ_JBFOCH010000025.1"/>
</dbReference>
<gene>
    <name evidence="1" type="ORF">ABUE31_21535</name>
</gene>
<accession>A0ABV3R5H5</accession>
<protein>
    <submittedName>
        <fullName evidence="1">Uncharacterized protein</fullName>
    </submittedName>
</protein>
<evidence type="ECO:0000313" key="1">
    <source>
        <dbReference type="EMBL" id="MEW9808581.1"/>
    </source>
</evidence>
<reference evidence="1 2" key="1">
    <citation type="submission" date="2024-06" db="EMBL/GenBank/DDBJ databases">
        <authorList>
            <person name="Tuo L."/>
        </authorList>
    </citation>
    <scope>NUCLEOTIDE SEQUENCE [LARGE SCALE GENOMIC DNA]</scope>
    <source>
        <strain evidence="1 2">ZMM04-5</strain>
    </source>
</reference>
<evidence type="ECO:0000313" key="2">
    <source>
        <dbReference type="Proteomes" id="UP001556196"/>
    </source>
</evidence>
<keyword evidence="2" id="KW-1185">Reference proteome</keyword>
<name>A0ABV3R5H5_9HYPH</name>
<sequence length="132" mass="14808">MEPTNDNLIAEATAIILWNDVPTGVPSDDIAVFASFDPRAGDRSFAMRFDNSAGAFMADWRKHPKANAKAVFDDFMQSEYICALTEEFWRDVCQIWLAEIGKITECGWARSMLRAIQAGGQYEPIRAARVPM</sequence>
<organism evidence="1 2">
    <name type="scientific">Mesorhizobium marinum</name>
    <dbReference type="NCBI Taxonomy" id="3228790"/>
    <lineage>
        <taxon>Bacteria</taxon>
        <taxon>Pseudomonadati</taxon>
        <taxon>Pseudomonadota</taxon>
        <taxon>Alphaproteobacteria</taxon>
        <taxon>Hyphomicrobiales</taxon>
        <taxon>Phyllobacteriaceae</taxon>
        <taxon>Mesorhizobium</taxon>
    </lineage>
</organism>
<dbReference type="Proteomes" id="UP001556196">
    <property type="component" value="Unassembled WGS sequence"/>
</dbReference>